<comment type="similarity">
    <text evidence="1">Belongs to the cornifelin family.</text>
</comment>
<dbReference type="Proteomes" id="UP000050795">
    <property type="component" value="Unassembled WGS sequence"/>
</dbReference>
<proteinExistence type="inferred from homology"/>
<dbReference type="NCBIfam" id="TIGR01571">
    <property type="entry name" value="A_thal_Cys_rich"/>
    <property type="match status" value="1"/>
</dbReference>
<keyword evidence="2" id="KW-1185">Reference proteome</keyword>
<dbReference type="InterPro" id="IPR006461">
    <property type="entry name" value="PLAC_motif_containing"/>
</dbReference>
<protein>
    <submittedName>
        <fullName evidence="3">Uncharacterized protein</fullName>
    </submittedName>
</protein>
<sequence>MEEVVTEQPAASQPVETREWESGLFECTNDMTSCVLSLFCPCGYLCYLYSYASEPCWLPFLGAGPGPLRMRQRHRHNINGSMTNDFVLSCLCTQCVMCQLKRDMDYVLQNGGTCNHTASFRKLLSK</sequence>
<evidence type="ECO:0000313" key="3">
    <source>
        <dbReference type="WBParaSite" id="TREG1_19860.1"/>
    </source>
</evidence>
<dbReference type="Pfam" id="PF04749">
    <property type="entry name" value="PLAC8"/>
    <property type="match status" value="1"/>
</dbReference>
<evidence type="ECO:0000313" key="2">
    <source>
        <dbReference type="Proteomes" id="UP000050795"/>
    </source>
</evidence>
<dbReference type="WBParaSite" id="TREG1_19860.1">
    <property type="protein sequence ID" value="TREG1_19860.1"/>
    <property type="gene ID" value="TREG1_19860"/>
</dbReference>
<reference evidence="2" key="1">
    <citation type="submission" date="2022-06" db="EMBL/GenBank/DDBJ databases">
        <authorList>
            <person name="Berger JAMES D."/>
            <person name="Berger JAMES D."/>
        </authorList>
    </citation>
    <scope>NUCLEOTIDE SEQUENCE [LARGE SCALE GENOMIC DNA]</scope>
</reference>
<evidence type="ECO:0000256" key="1">
    <source>
        <dbReference type="ARBA" id="ARBA00009024"/>
    </source>
</evidence>
<reference evidence="3" key="2">
    <citation type="submission" date="2023-11" db="UniProtKB">
        <authorList>
            <consortium name="WormBaseParasite"/>
        </authorList>
    </citation>
    <scope>IDENTIFICATION</scope>
</reference>
<accession>A0AA85J8T0</accession>
<name>A0AA85J8T0_TRIRE</name>
<organism evidence="2 3">
    <name type="scientific">Trichobilharzia regenti</name>
    <name type="common">Nasal bird schistosome</name>
    <dbReference type="NCBI Taxonomy" id="157069"/>
    <lineage>
        <taxon>Eukaryota</taxon>
        <taxon>Metazoa</taxon>
        <taxon>Spiralia</taxon>
        <taxon>Lophotrochozoa</taxon>
        <taxon>Platyhelminthes</taxon>
        <taxon>Trematoda</taxon>
        <taxon>Digenea</taxon>
        <taxon>Strigeidida</taxon>
        <taxon>Schistosomatoidea</taxon>
        <taxon>Schistosomatidae</taxon>
        <taxon>Trichobilharzia</taxon>
    </lineage>
</organism>
<dbReference type="PANTHER" id="PTHR15907">
    <property type="entry name" value="DUF614 FAMILY PROTEIN-RELATED"/>
    <property type="match status" value="1"/>
</dbReference>
<dbReference type="AlphaFoldDB" id="A0AA85J8T0"/>